<dbReference type="STRING" id="38488.A0A4Y8CF63"/>
<reference evidence="2 3" key="1">
    <citation type="submission" date="2017-11" db="EMBL/GenBank/DDBJ databases">
        <title>Comparative genomics of Botrytis spp.</title>
        <authorList>
            <person name="Valero-Jimenez C.A."/>
            <person name="Tapia P."/>
            <person name="Veloso J."/>
            <person name="Silva-Moreno E."/>
            <person name="Staats M."/>
            <person name="Valdes J.H."/>
            <person name="Van Kan J.A.L."/>
        </authorList>
    </citation>
    <scope>NUCLEOTIDE SEQUENCE [LARGE SCALE GENOMIC DNA]</scope>
    <source>
        <strain evidence="2 3">MUCL2830</strain>
    </source>
</reference>
<keyword evidence="1" id="KW-0472">Membrane</keyword>
<dbReference type="OrthoDB" id="5227693at2759"/>
<evidence type="ECO:0000313" key="2">
    <source>
        <dbReference type="EMBL" id="TEY30106.1"/>
    </source>
</evidence>
<dbReference type="AlphaFoldDB" id="A0A4Y8CF63"/>
<organism evidence="2 3">
    <name type="scientific">Botryotinia calthae</name>
    <dbReference type="NCBI Taxonomy" id="38488"/>
    <lineage>
        <taxon>Eukaryota</taxon>
        <taxon>Fungi</taxon>
        <taxon>Dikarya</taxon>
        <taxon>Ascomycota</taxon>
        <taxon>Pezizomycotina</taxon>
        <taxon>Leotiomycetes</taxon>
        <taxon>Helotiales</taxon>
        <taxon>Sclerotiniaceae</taxon>
        <taxon>Botryotinia</taxon>
    </lineage>
</organism>
<evidence type="ECO:0008006" key="4">
    <source>
        <dbReference type="Google" id="ProtNLM"/>
    </source>
</evidence>
<protein>
    <recommendedName>
        <fullName evidence="4">Modin</fullName>
    </recommendedName>
</protein>
<keyword evidence="3" id="KW-1185">Reference proteome</keyword>
<keyword evidence="1" id="KW-1133">Transmembrane helix</keyword>
<keyword evidence="1" id="KW-0812">Transmembrane</keyword>
<evidence type="ECO:0000256" key="1">
    <source>
        <dbReference type="SAM" id="Phobius"/>
    </source>
</evidence>
<accession>A0A4Y8CF63</accession>
<proteinExistence type="predicted"/>
<dbReference type="EMBL" id="PHWZ01000894">
    <property type="protein sequence ID" value="TEY30106.1"/>
    <property type="molecule type" value="Genomic_DNA"/>
</dbReference>
<feature type="transmembrane region" description="Helical" evidence="1">
    <location>
        <begin position="12"/>
        <end position="32"/>
    </location>
</feature>
<sequence>MTGFGQLDQNVLGITALVFSVVALLNMSLLIVRQFLLSTEGYYRCTESVIGLWSKGAYRRFNMKKFQFEVVFETPIIYISSLVNKRDQIRNEEIFYIDGTPTSYRDAKVFERDQEKIKERDRILRVHTADDEQSSWITLLSSLQRRELESRAWDEQVRSKNPRINEMIKGPEYELAVGIQVKIRSWNCVPASVTRPYATTTISHVVEMLALMGMYWRVFDQTQWSLRAEGNGFIVTSDIDQSLGVMIRFIIT</sequence>
<evidence type="ECO:0000313" key="3">
    <source>
        <dbReference type="Proteomes" id="UP000297299"/>
    </source>
</evidence>
<dbReference type="Proteomes" id="UP000297299">
    <property type="component" value="Unassembled WGS sequence"/>
</dbReference>
<name>A0A4Y8CF63_9HELO</name>
<comment type="caution">
    <text evidence="2">The sequence shown here is derived from an EMBL/GenBank/DDBJ whole genome shotgun (WGS) entry which is preliminary data.</text>
</comment>
<gene>
    <name evidence="2" type="ORF">BOTCAL_0898g00020</name>
</gene>